<keyword evidence="3" id="KW-1185">Reference proteome</keyword>
<protein>
    <submittedName>
        <fullName evidence="2">Uncharacterized protein</fullName>
    </submittedName>
</protein>
<dbReference type="EMBL" id="AMBO01000224">
    <property type="protein sequence ID" value="EKD04486.1"/>
    <property type="molecule type" value="Genomic_DNA"/>
</dbReference>
<feature type="compositionally biased region" description="Basic and acidic residues" evidence="1">
    <location>
        <begin position="365"/>
        <end position="376"/>
    </location>
</feature>
<dbReference type="Proteomes" id="UP000006757">
    <property type="component" value="Unassembled WGS sequence"/>
</dbReference>
<feature type="compositionally biased region" description="Polar residues" evidence="1">
    <location>
        <begin position="119"/>
        <end position="129"/>
    </location>
</feature>
<feature type="compositionally biased region" description="Polar residues" evidence="1">
    <location>
        <begin position="330"/>
        <end position="343"/>
    </location>
</feature>
<feature type="compositionally biased region" description="Basic residues" evidence="1">
    <location>
        <begin position="172"/>
        <end position="188"/>
    </location>
</feature>
<evidence type="ECO:0000313" key="3">
    <source>
        <dbReference type="Proteomes" id="UP000006757"/>
    </source>
</evidence>
<evidence type="ECO:0000256" key="1">
    <source>
        <dbReference type="SAM" id="MobiDB-lite"/>
    </source>
</evidence>
<gene>
    <name evidence="2" type="ORF">A1Q2_01262</name>
</gene>
<feature type="compositionally biased region" description="Polar residues" evidence="1">
    <location>
        <begin position="351"/>
        <end position="361"/>
    </location>
</feature>
<organism evidence="2 3">
    <name type="scientific">Trichosporon asahii var. asahii (strain CBS 8904)</name>
    <name type="common">Yeast</name>
    <dbReference type="NCBI Taxonomy" id="1220162"/>
    <lineage>
        <taxon>Eukaryota</taxon>
        <taxon>Fungi</taxon>
        <taxon>Dikarya</taxon>
        <taxon>Basidiomycota</taxon>
        <taxon>Agaricomycotina</taxon>
        <taxon>Tremellomycetes</taxon>
        <taxon>Trichosporonales</taxon>
        <taxon>Trichosporonaceae</taxon>
        <taxon>Trichosporon</taxon>
    </lineage>
</organism>
<feature type="region of interest" description="Disordered" evidence="1">
    <location>
        <begin position="94"/>
        <end position="407"/>
    </location>
</feature>
<sequence length="633" mass="69991">MPELAPRKPPIKAYPLLIPDKKRLVDAAPAVEREVFAWLLLAASQDEGWTKRKHPCLVCEKSGWPCLDPESRGSRTRCEGCFCAGYHCQSIPSRPEPSTLAPLTPPNTRSHHRKADTSGPGNRCTSSSDEPMDIDKNPTPGKDQMPKKLTRRRVVISESDPSSDSSVAVSSRARRKAPTNNRQSKRYRISSPAVQQDSSDIEFVSTYQPETSRPAHPMTPISPREPMRPVIVNHTQPTAPPRKSAAESFLELLGTDSSSDDENSTDSSGSVSLPPRPMPVRPIPILSASRTNRESPVRTLRTVNTIQPAITPRRKDISHHPAATLRKPTSDQQFGASDNQGNHANAAPSWKYSQREPSTPLTEVDSQRHNHSARLDIEEDELDVDVKEERNEESHPSASSPDTKIRKKPLFSKTQPTAQSAQQPNHPSSLLLDSSQQLTIPVVRRILKAVQTSSLLLDSSQQLTIPVVRWILKAVQTSADPSFCLSINGETAGPAKDKTVIVVSEAELPQLGTVPWHVLFCERSSSTITVIYKLQEPHHSNQHRLYSTALLSRTIPRAFRNGLAVPKHPKSVLWKACRELDDFPGPLWATCLAIWLTRDGDLNGKLGSIRNIRFGKNWLLKTLTSSCRGSSGV</sequence>
<feature type="compositionally biased region" description="Low complexity" evidence="1">
    <location>
        <begin position="156"/>
        <end position="171"/>
    </location>
</feature>
<feature type="compositionally biased region" description="Basic and acidic residues" evidence="1">
    <location>
        <begin position="384"/>
        <end position="395"/>
    </location>
</feature>
<comment type="caution">
    <text evidence="2">The sequence shown here is derived from an EMBL/GenBank/DDBJ whole genome shotgun (WGS) entry which is preliminary data.</text>
</comment>
<evidence type="ECO:0000313" key="2">
    <source>
        <dbReference type="EMBL" id="EKD04486.1"/>
    </source>
</evidence>
<dbReference type="InParanoid" id="K1VVB8"/>
<dbReference type="HOGENOM" id="CLU_384114_0_0_1"/>
<accession>K1VVB8</accession>
<proteinExistence type="predicted"/>
<dbReference type="AlphaFoldDB" id="K1VVB8"/>
<reference evidence="2 3" key="1">
    <citation type="journal article" date="2012" name="Eukaryot. Cell">
        <title>Genome sequence of the Trichosporon asahii environmental strain CBS 8904.</title>
        <authorList>
            <person name="Yang R.Y."/>
            <person name="Li H.T."/>
            <person name="Zhu H."/>
            <person name="Zhou G.P."/>
            <person name="Wang M."/>
            <person name="Wang L."/>
        </authorList>
    </citation>
    <scope>NUCLEOTIDE SEQUENCE [LARGE SCALE GENOMIC DNA]</scope>
    <source>
        <strain evidence="2 3">CBS 8904</strain>
    </source>
</reference>
<name>K1VVB8_TRIAC</name>